<organism evidence="2">
    <name type="scientific">Arundo donax</name>
    <name type="common">Giant reed</name>
    <name type="synonym">Donax arundinaceus</name>
    <dbReference type="NCBI Taxonomy" id="35708"/>
    <lineage>
        <taxon>Eukaryota</taxon>
        <taxon>Viridiplantae</taxon>
        <taxon>Streptophyta</taxon>
        <taxon>Embryophyta</taxon>
        <taxon>Tracheophyta</taxon>
        <taxon>Spermatophyta</taxon>
        <taxon>Magnoliopsida</taxon>
        <taxon>Liliopsida</taxon>
        <taxon>Poales</taxon>
        <taxon>Poaceae</taxon>
        <taxon>PACMAD clade</taxon>
        <taxon>Arundinoideae</taxon>
        <taxon>Arundineae</taxon>
        <taxon>Arundo</taxon>
    </lineage>
</organism>
<accession>A0A0A9AXL0</accession>
<keyword evidence="1" id="KW-0472">Membrane</keyword>
<keyword evidence="1" id="KW-0812">Transmembrane</keyword>
<name>A0A0A9AXL0_ARUDO</name>
<sequence length="33" mass="3780">MELYTAVVIKAPLNDLTAILIFAIYYNSRLHVL</sequence>
<feature type="transmembrane region" description="Helical" evidence="1">
    <location>
        <begin position="6"/>
        <end position="26"/>
    </location>
</feature>
<protein>
    <submittedName>
        <fullName evidence="2">Uncharacterized protein</fullName>
    </submittedName>
</protein>
<proteinExistence type="predicted"/>
<evidence type="ECO:0000256" key="1">
    <source>
        <dbReference type="SAM" id="Phobius"/>
    </source>
</evidence>
<reference evidence="2" key="2">
    <citation type="journal article" date="2015" name="Data Brief">
        <title>Shoot transcriptome of the giant reed, Arundo donax.</title>
        <authorList>
            <person name="Barrero R.A."/>
            <person name="Guerrero F.D."/>
            <person name="Moolhuijzen P."/>
            <person name="Goolsby J.A."/>
            <person name="Tidwell J."/>
            <person name="Bellgard S.E."/>
            <person name="Bellgard M.I."/>
        </authorList>
    </citation>
    <scope>NUCLEOTIDE SEQUENCE</scope>
    <source>
        <tissue evidence="2">Shoot tissue taken approximately 20 cm above the soil surface</tissue>
    </source>
</reference>
<dbReference type="EMBL" id="GBRH01244275">
    <property type="protein sequence ID" value="JAD53620.1"/>
    <property type="molecule type" value="Transcribed_RNA"/>
</dbReference>
<evidence type="ECO:0000313" key="2">
    <source>
        <dbReference type="EMBL" id="JAD53620.1"/>
    </source>
</evidence>
<reference evidence="2" key="1">
    <citation type="submission" date="2014-09" db="EMBL/GenBank/DDBJ databases">
        <authorList>
            <person name="Magalhaes I.L.F."/>
            <person name="Oliveira U."/>
            <person name="Santos F.R."/>
            <person name="Vidigal T.H.D.A."/>
            <person name="Brescovit A.D."/>
            <person name="Santos A.J."/>
        </authorList>
    </citation>
    <scope>NUCLEOTIDE SEQUENCE</scope>
    <source>
        <tissue evidence="2">Shoot tissue taken approximately 20 cm above the soil surface</tissue>
    </source>
</reference>
<dbReference type="AlphaFoldDB" id="A0A0A9AXL0"/>
<keyword evidence="1" id="KW-1133">Transmembrane helix</keyword>